<gene>
    <name evidence="1" type="ordered locus">Hbut_0209</name>
</gene>
<dbReference type="HOGENOM" id="CLU_2217029_0_0_2"/>
<keyword evidence="2" id="KW-1185">Reference proteome</keyword>
<dbReference type="AlphaFoldDB" id="A2BJC0"/>
<organism evidence="1 2">
    <name type="scientific">Hyperthermus butylicus (strain DSM 5456 / JCM 9403 / PLM1-5)</name>
    <dbReference type="NCBI Taxonomy" id="415426"/>
    <lineage>
        <taxon>Archaea</taxon>
        <taxon>Thermoproteota</taxon>
        <taxon>Thermoprotei</taxon>
        <taxon>Desulfurococcales</taxon>
        <taxon>Pyrodictiaceae</taxon>
        <taxon>Hyperthermus</taxon>
    </lineage>
</organism>
<dbReference type="Proteomes" id="UP000002593">
    <property type="component" value="Chromosome"/>
</dbReference>
<dbReference type="eggNOG" id="arCOG11224">
    <property type="taxonomic scope" value="Archaea"/>
</dbReference>
<evidence type="ECO:0000313" key="1">
    <source>
        <dbReference type="EMBL" id="ABM80081.1"/>
    </source>
</evidence>
<evidence type="ECO:0000313" key="2">
    <source>
        <dbReference type="Proteomes" id="UP000002593"/>
    </source>
</evidence>
<sequence length="106" mass="11722">MEERAARIIRARLRSVAMGILAILDSRSFSLYRTDFATLFIENPLEAYKVLVEATGGRERARVILRSLLIPLAGSPVKVLEAINALERGDGSLVRELIKRAGSREG</sequence>
<dbReference type="EMBL" id="CP000493">
    <property type="protein sequence ID" value="ABM80081.1"/>
    <property type="molecule type" value="Genomic_DNA"/>
</dbReference>
<dbReference type="KEGG" id="hbu:Hbut_0209"/>
<proteinExistence type="predicted"/>
<reference evidence="1 2" key="1">
    <citation type="journal article" date="2007" name="Archaea">
        <title>The genome of Hyperthermus butylicus: a sulfur-reducing, peptide fermenting, neutrophilic Crenarchaeote growing up to 108 degrees C.</title>
        <authorList>
            <person name="Brugger K."/>
            <person name="Chen L."/>
            <person name="Stark M."/>
            <person name="Zibat A."/>
            <person name="Redder P."/>
            <person name="Ruepp A."/>
            <person name="Awayez M."/>
            <person name="She Q."/>
            <person name="Garrett R.A."/>
            <person name="Klenk H.P."/>
        </authorList>
    </citation>
    <scope>NUCLEOTIDE SEQUENCE [LARGE SCALE GENOMIC DNA]</scope>
    <source>
        <strain evidence="2">DSM 5456 / JCM 9403 / PLM1-5</strain>
    </source>
</reference>
<accession>A2BJC0</accession>
<protein>
    <submittedName>
        <fullName evidence="1">Uncharacterized protein</fullName>
    </submittedName>
</protein>
<name>A2BJC0_HYPBU</name>
<dbReference type="EnsemblBacteria" id="ABM80081">
    <property type="protein sequence ID" value="ABM80081"/>
    <property type="gene ID" value="Hbut_0209"/>
</dbReference>